<dbReference type="EMBL" id="JAGKQM010000007">
    <property type="protein sequence ID" value="KAH0920521.1"/>
    <property type="molecule type" value="Genomic_DNA"/>
</dbReference>
<sequence>KYLVKITKTRVETVKRKKNSVCKYLKKDIVDLLNNSLDYNAYGRHKGLLKRSGGCLVMSCWSNSASVLHPMYLSYRIPVNALMSVARPSRPLCMRPLESLKCLSFAISGPCLLRDTGRLVERFKAEPPSKEMKVELLQEIAREYSIKWDAKSLEQRLYGHEDRSLRTMEDSENDHVMSEIHLGCPPTTIGPFISRFTFSSCPLLLDPSSMIDKDGDLLLPRRRRTSKFLSLCSLLSLLFLFPYALSLLIASTTPSSLQVWKSQLVLSDFVLHNMSLLNGLVCLELGAGTGLLGILLARVAKAVFLTGAPSSHPSSQTQTIAIYISPTFSCTIDHGDQILGNCLRNLELNSSLFHPQAIVNVRDLNWMSEWPLQVTHADPKPFCWSFQDFELVKSASFIFAADVIYSDDLTIALFSMLKRLMSLGCDKVLYLGLEKRYNFSLDDLNVVANGYACFRRYIKEDALCDHSDKKSFFVGNRIDLKQIPQYTQGYDRGEDVELWEIRYHFRRFSKERKMAVYSIRGINVEFPFEAYPCQIIYMDKVIESLQNKCNALLESPTGTGKTLGKTLCLLCATLAWRKSLGSFSTRKEGGKEEFMRLVSSVKLLKNLKDVAIDSEERHSLMLVTTFGALKNNPDIGDQPVDIEDLVPILSHKRGSEGIFAPYNYLISNAYRKHKNVYNLRQQEMTSPRTLRILLYFKELISQVPIPEKDEGFTKPGPYIYEMLKSLNITHETLPKLIGTVEEAAVLLDEEKQRTATSAGSKLGIIVDMLKLIFRENGSNHADDYRELEQNSTDVIKDNQHFVPKIYCVGQVSRTLSWWCFNPGVTMQDIAKKGVGSIILTSGTLSPMDSLAQEQELEFPVRLENPHVISSNQLWAGVASTGPPGCVLNSCYSNRDVPEYKQELGNVLLWTFHESCRMDCLYFFLPITLWTAALHFGKMGDSSSMTTWERICELKKLVIEPKDSYLFPAAMQKKCKTNQNFRCGIFLPFVVEKTGFADSTGRAVVITGLPYARVTDPNVKLKREFLDEQSGLANVKINSSIWKHVVQSRSCTGCESGNWTCNPPSPMIYGAIIFCDERFEQRSQQSKISVWIRPHVKCYSSRYGDVISDLARFFQTERSNIPPARIVTEQEHNIGNNSYVKDVGLVRNESDGNFVKWKGLTILKRKGKMPRIVKVDLSDEDTQVAKRCEVVDLDCDNCEKEICETETFTSSDTIGLIKKRKRVREVRHCRKKNGMITSKRASASAFFSQVKEKLNGEECNKFVGYMHGLMKKELKFANVMQSIVQLLSGTERDHLLMGFKDFVPVKHRPAYEQCIKMRKREAF</sequence>
<protein>
    <recommendedName>
        <fullName evidence="8">Helicase ATP-binding domain-containing protein</fullName>
    </recommendedName>
</protein>
<evidence type="ECO:0000256" key="6">
    <source>
        <dbReference type="ARBA" id="ARBA00023204"/>
    </source>
</evidence>
<dbReference type="PROSITE" id="PS51193">
    <property type="entry name" value="HELICASE_ATP_BIND_2"/>
    <property type="match status" value="1"/>
</dbReference>
<dbReference type="InterPro" id="IPR042277">
    <property type="entry name" value="IST1-like"/>
</dbReference>
<keyword evidence="2" id="KW-0547">Nucleotide-binding</keyword>
<accession>A0ABQ8CTU8</accession>
<proteinExistence type="predicted"/>
<dbReference type="Gene3D" id="3.40.50.300">
    <property type="entry name" value="P-loop containing nucleotide triphosphate hydrolases"/>
    <property type="match status" value="2"/>
</dbReference>
<keyword evidence="10" id="KW-1185">Reference proteome</keyword>
<keyword evidence="1" id="KW-0004">4Fe-4S</keyword>
<dbReference type="InterPro" id="IPR006554">
    <property type="entry name" value="Helicase-like_DEXD_c2"/>
</dbReference>
<dbReference type="SMART" id="SM00488">
    <property type="entry name" value="DEXDc2"/>
    <property type="match status" value="1"/>
</dbReference>
<reference evidence="9 10" key="1">
    <citation type="submission" date="2021-05" db="EMBL/GenBank/DDBJ databases">
        <title>Genome Assembly of Synthetic Allotetraploid Brassica napus Reveals Homoeologous Exchanges between Subgenomes.</title>
        <authorList>
            <person name="Davis J.T."/>
        </authorList>
    </citation>
    <scope>NUCLEOTIDE SEQUENCE [LARGE SCALE GENOMIC DNA]</scope>
    <source>
        <strain evidence="10">cv. Da-Ae</strain>
        <tissue evidence="9">Seedling</tissue>
    </source>
</reference>
<feature type="domain" description="Helicase ATP-binding" evidence="8">
    <location>
        <begin position="520"/>
        <end position="919"/>
    </location>
</feature>
<dbReference type="SMART" id="SM00491">
    <property type="entry name" value="HELICc2"/>
    <property type="match status" value="1"/>
</dbReference>
<dbReference type="SUPFAM" id="SSF53335">
    <property type="entry name" value="S-adenosyl-L-methionine-dependent methyltransferases"/>
    <property type="match status" value="1"/>
</dbReference>
<dbReference type="Gene3D" id="3.40.50.150">
    <property type="entry name" value="Vaccinia Virus protein VP39"/>
    <property type="match status" value="1"/>
</dbReference>
<dbReference type="Proteomes" id="UP000824890">
    <property type="component" value="Unassembled WGS sequence"/>
</dbReference>
<keyword evidence="1" id="KW-0408">Iron</keyword>
<dbReference type="InterPro" id="IPR029063">
    <property type="entry name" value="SAM-dependent_MTases_sf"/>
</dbReference>
<feature type="transmembrane region" description="Helical" evidence="7">
    <location>
        <begin position="228"/>
        <end position="250"/>
    </location>
</feature>
<dbReference type="InterPro" id="IPR014013">
    <property type="entry name" value="Helic_SF1/SF2_ATP-bd_DinG/Rad3"/>
</dbReference>
<organism evidence="9 10">
    <name type="scientific">Brassica napus</name>
    <name type="common">Rape</name>
    <dbReference type="NCBI Taxonomy" id="3708"/>
    <lineage>
        <taxon>Eukaryota</taxon>
        <taxon>Viridiplantae</taxon>
        <taxon>Streptophyta</taxon>
        <taxon>Embryophyta</taxon>
        <taxon>Tracheophyta</taxon>
        <taxon>Spermatophyta</taxon>
        <taxon>Magnoliopsida</taxon>
        <taxon>eudicotyledons</taxon>
        <taxon>Gunneridae</taxon>
        <taxon>Pentapetalae</taxon>
        <taxon>rosids</taxon>
        <taxon>malvids</taxon>
        <taxon>Brassicales</taxon>
        <taxon>Brassicaceae</taxon>
        <taxon>Brassiceae</taxon>
        <taxon>Brassica</taxon>
    </lineage>
</organism>
<keyword evidence="5" id="KW-0067">ATP-binding</keyword>
<keyword evidence="1" id="KW-0411">Iron-sulfur</keyword>
<comment type="caution">
    <text evidence="9">The sequence shown here is derived from an EMBL/GenBank/DDBJ whole genome shotgun (WGS) entry which is preliminary data.</text>
</comment>
<dbReference type="Gene3D" id="1.20.1160.20">
    <property type="match status" value="1"/>
</dbReference>
<evidence type="ECO:0000256" key="4">
    <source>
        <dbReference type="ARBA" id="ARBA00022801"/>
    </source>
</evidence>
<evidence type="ECO:0000256" key="5">
    <source>
        <dbReference type="ARBA" id="ARBA00022840"/>
    </source>
</evidence>
<name>A0ABQ8CTU8_BRANA</name>
<evidence type="ECO:0000256" key="2">
    <source>
        <dbReference type="ARBA" id="ARBA00022741"/>
    </source>
</evidence>
<keyword evidence="4" id="KW-0378">Hydrolase</keyword>
<dbReference type="InterPro" id="IPR027417">
    <property type="entry name" value="P-loop_NTPase"/>
</dbReference>
<dbReference type="InterPro" id="IPR057498">
    <property type="entry name" value="Rtel1_ARCH"/>
</dbReference>
<dbReference type="Pfam" id="PF23109">
    <property type="entry name" value="ARCH_RTEL1"/>
    <property type="match status" value="1"/>
</dbReference>
<dbReference type="PANTHER" id="PTHR11472:SF34">
    <property type="entry name" value="REGULATOR OF TELOMERE ELONGATION HELICASE 1"/>
    <property type="match status" value="1"/>
</dbReference>
<keyword evidence="7" id="KW-0812">Transmembrane</keyword>
<dbReference type="InterPro" id="IPR006555">
    <property type="entry name" value="ATP-dep_Helicase_C"/>
</dbReference>
<evidence type="ECO:0000259" key="8">
    <source>
        <dbReference type="PROSITE" id="PS51193"/>
    </source>
</evidence>
<dbReference type="PANTHER" id="PTHR11472">
    <property type="entry name" value="DNA REPAIR DEAD HELICASE RAD3/XP-D SUBFAMILY MEMBER"/>
    <property type="match status" value="1"/>
</dbReference>
<dbReference type="InterPro" id="IPR045028">
    <property type="entry name" value="DinG/Rad3-like"/>
</dbReference>
<dbReference type="InterPro" id="IPR019410">
    <property type="entry name" value="Methyltransf_16"/>
</dbReference>
<dbReference type="SUPFAM" id="SSF52540">
    <property type="entry name" value="P-loop containing nucleoside triphosphate hydrolases"/>
    <property type="match status" value="1"/>
</dbReference>
<keyword evidence="7" id="KW-0472">Membrane</keyword>
<evidence type="ECO:0000256" key="3">
    <source>
        <dbReference type="ARBA" id="ARBA00022763"/>
    </source>
</evidence>
<keyword evidence="6" id="KW-0234">DNA repair</keyword>
<keyword evidence="7" id="KW-1133">Transmembrane helix</keyword>
<evidence type="ECO:0000313" key="9">
    <source>
        <dbReference type="EMBL" id="KAH0920521.1"/>
    </source>
</evidence>
<keyword evidence="3" id="KW-0227">DNA damage</keyword>
<dbReference type="Pfam" id="PF23116">
    <property type="entry name" value="HHD_RTEL1"/>
    <property type="match status" value="1"/>
</dbReference>
<dbReference type="Pfam" id="PF10294">
    <property type="entry name" value="Methyltransf_16"/>
    <property type="match status" value="1"/>
</dbReference>
<gene>
    <name evidence="9" type="ORF">HID58_028181</name>
</gene>
<dbReference type="Gene3D" id="1.20.1260.60">
    <property type="entry name" value="Vacuolar protein sorting-associated protein Ist1"/>
    <property type="match status" value="1"/>
</dbReference>
<evidence type="ECO:0000256" key="1">
    <source>
        <dbReference type="ARBA" id="ARBA00022485"/>
    </source>
</evidence>
<keyword evidence="1" id="KW-0479">Metal-binding</keyword>
<evidence type="ECO:0000256" key="7">
    <source>
        <dbReference type="SAM" id="Phobius"/>
    </source>
</evidence>
<feature type="non-terminal residue" evidence="9">
    <location>
        <position position="1"/>
    </location>
</feature>
<evidence type="ECO:0000313" key="10">
    <source>
        <dbReference type="Proteomes" id="UP000824890"/>
    </source>
</evidence>